<comment type="caution">
    <text evidence="3">The sequence shown here is derived from an EMBL/GenBank/DDBJ whole genome shotgun (WGS) entry which is preliminary data.</text>
</comment>
<reference evidence="3 4" key="1">
    <citation type="journal article" date="2023" name="G3 (Bethesda)">
        <title>A chromosome-length genome assembly and annotation of blackberry (Rubus argutus, cv. 'Hillquist').</title>
        <authorList>
            <person name="Bruna T."/>
            <person name="Aryal R."/>
            <person name="Dudchenko O."/>
            <person name="Sargent D.J."/>
            <person name="Mead D."/>
            <person name="Buti M."/>
            <person name="Cavallini A."/>
            <person name="Hytonen T."/>
            <person name="Andres J."/>
            <person name="Pham M."/>
            <person name="Weisz D."/>
            <person name="Mascagni F."/>
            <person name="Usai G."/>
            <person name="Natali L."/>
            <person name="Bassil N."/>
            <person name="Fernandez G.E."/>
            <person name="Lomsadze A."/>
            <person name="Armour M."/>
            <person name="Olukolu B."/>
            <person name="Poorten T."/>
            <person name="Britton C."/>
            <person name="Davik J."/>
            <person name="Ashrafi H."/>
            <person name="Aiden E.L."/>
            <person name="Borodovsky M."/>
            <person name="Worthington M."/>
        </authorList>
    </citation>
    <scope>NUCLEOTIDE SEQUENCE [LARGE SCALE GENOMIC DNA]</scope>
    <source>
        <strain evidence="3">PI 553951</strain>
    </source>
</reference>
<proteinExistence type="predicted"/>
<evidence type="ECO:0000256" key="2">
    <source>
        <dbReference type="SAM" id="Phobius"/>
    </source>
</evidence>
<name>A0AAW1YNA4_RUBAR</name>
<evidence type="ECO:0000313" key="4">
    <source>
        <dbReference type="Proteomes" id="UP001457282"/>
    </source>
</evidence>
<dbReference type="Proteomes" id="UP001457282">
    <property type="component" value="Unassembled WGS sequence"/>
</dbReference>
<dbReference type="EMBL" id="JBEDUW010000001">
    <property type="protein sequence ID" value="KAK9950172.1"/>
    <property type="molecule type" value="Genomic_DNA"/>
</dbReference>
<sequence length="184" mass="19543">MALTVLRRRISLLRSKCAPMYPNRHRKAQLCCTAAVAANHTRAQRVRSDLLHHRQTQLATLALTATVPLSRCTHHHLTASPPARALAGMARKLELEAEVGRLSLIFLPKNYMDSKGLLHQLPFLFMILVSLSLMSMVIFACGRGGNKEKSKKKKRSGSGCGSGSYAGGGCAGGGCVGGCGGCGG</sequence>
<keyword evidence="2" id="KW-1133">Transmembrane helix</keyword>
<organism evidence="3 4">
    <name type="scientific">Rubus argutus</name>
    <name type="common">Southern blackberry</name>
    <dbReference type="NCBI Taxonomy" id="59490"/>
    <lineage>
        <taxon>Eukaryota</taxon>
        <taxon>Viridiplantae</taxon>
        <taxon>Streptophyta</taxon>
        <taxon>Embryophyta</taxon>
        <taxon>Tracheophyta</taxon>
        <taxon>Spermatophyta</taxon>
        <taxon>Magnoliopsida</taxon>
        <taxon>eudicotyledons</taxon>
        <taxon>Gunneridae</taxon>
        <taxon>Pentapetalae</taxon>
        <taxon>rosids</taxon>
        <taxon>fabids</taxon>
        <taxon>Rosales</taxon>
        <taxon>Rosaceae</taxon>
        <taxon>Rosoideae</taxon>
        <taxon>Rosoideae incertae sedis</taxon>
        <taxon>Rubus</taxon>
    </lineage>
</organism>
<keyword evidence="2" id="KW-0812">Transmembrane</keyword>
<gene>
    <name evidence="3" type="ORF">M0R45_005673</name>
</gene>
<keyword evidence="2" id="KW-0472">Membrane</keyword>
<dbReference type="AlphaFoldDB" id="A0AAW1YNA4"/>
<evidence type="ECO:0000256" key="1">
    <source>
        <dbReference type="SAM" id="MobiDB-lite"/>
    </source>
</evidence>
<evidence type="ECO:0000313" key="3">
    <source>
        <dbReference type="EMBL" id="KAK9950172.1"/>
    </source>
</evidence>
<protein>
    <submittedName>
        <fullName evidence="3">Uncharacterized protein</fullName>
    </submittedName>
</protein>
<feature type="region of interest" description="Disordered" evidence="1">
    <location>
        <begin position="144"/>
        <end position="163"/>
    </location>
</feature>
<keyword evidence="4" id="KW-1185">Reference proteome</keyword>
<feature type="transmembrane region" description="Helical" evidence="2">
    <location>
        <begin position="121"/>
        <end position="145"/>
    </location>
</feature>
<accession>A0AAW1YNA4</accession>